<evidence type="ECO:0000313" key="2">
    <source>
        <dbReference type="Proteomes" id="UP000823775"/>
    </source>
</evidence>
<name>A0ABS8THV1_DATST</name>
<gene>
    <name evidence="1" type="ORF">HAX54_010257</name>
</gene>
<reference evidence="1 2" key="1">
    <citation type="journal article" date="2021" name="BMC Genomics">
        <title>Datura genome reveals duplications of psychoactive alkaloid biosynthetic genes and high mutation rate following tissue culture.</title>
        <authorList>
            <person name="Rajewski A."/>
            <person name="Carter-House D."/>
            <person name="Stajich J."/>
            <person name="Litt A."/>
        </authorList>
    </citation>
    <scope>NUCLEOTIDE SEQUENCE [LARGE SCALE GENOMIC DNA]</scope>
    <source>
        <strain evidence="1">AR-01</strain>
    </source>
</reference>
<dbReference type="EMBL" id="JACEIK010001560">
    <property type="protein sequence ID" value="MCD7470401.1"/>
    <property type="molecule type" value="Genomic_DNA"/>
</dbReference>
<protein>
    <submittedName>
        <fullName evidence="1">Uncharacterized protein</fullName>
    </submittedName>
</protein>
<organism evidence="1 2">
    <name type="scientific">Datura stramonium</name>
    <name type="common">Jimsonweed</name>
    <name type="synonym">Common thornapple</name>
    <dbReference type="NCBI Taxonomy" id="4076"/>
    <lineage>
        <taxon>Eukaryota</taxon>
        <taxon>Viridiplantae</taxon>
        <taxon>Streptophyta</taxon>
        <taxon>Embryophyta</taxon>
        <taxon>Tracheophyta</taxon>
        <taxon>Spermatophyta</taxon>
        <taxon>Magnoliopsida</taxon>
        <taxon>eudicotyledons</taxon>
        <taxon>Gunneridae</taxon>
        <taxon>Pentapetalae</taxon>
        <taxon>asterids</taxon>
        <taxon>lamiids</taxon>
        <taxon>Solanales</taxon>
        <taxon>Solanaceae</taxon>
        <taxon>Solanoideae</taxon>
        <taxon>Datureae</taxon>
        <taxon>Datura</taxon>
    </lineage>
</organism>
<evidence type="ECO:0000313" key="1">
    <source>
        <dbReference type="EMBL" id="MCD7470401.1"/>
    </source>
</evidence>
<sequence>MHRRFAEMNRHSAALPSFTGNHAQCTVSQSAKHRRFTNWIDDPPVARRLGAKASGNLCCIDDPPAVHGYESAFHRRVRRSNAPSPSLLFLFSLRWQFVLLDPRFAGPQQSHDRYDVWRNQSEAVRAISSFQSFYYDP</sequence>
<dbReference type="Proteomes" id="UP000823775">
    <property type="component" value="Unassembled WGS sequence"/>
</dbReference>
<keyword evidence="2" id="KW-1185">Reference proteome</keyword>
<accession>A0ABS8THV1</accession>
<proteinExistence type="predicted"/>
<comment type="caution">
    <text evidence="1">The sequence shown here is derived from an EMBL/GenBank/DDBJ whole genome shotgun (WGS) entry which is preliminary data.</text>
</comment>